<evidence type="ECO:0000259" key="5">
    <source>
        <dbReference type="Pfam" id="PF20703"/>
    </source>
</evidence>
<dbReference type="InterPro" id="IPR020472">
    <property type="entry name" value="WD40_PAC1"/>
</dbReference>
<dbReference type="SMART" id="SM00320">
    <property type="entry name" value="WD40"/>
    <property type="match status" value="10"/>
</dbReference>
<gene>
    <name evidence="6" type="ORF">POL67_41640</name>
</gene>
<dbReference type="InterPro" id="IPR036322">
    <property type="entry name" value="WD40_repeat_dom_sf"/>
</dbReference>
<evidence type="ECO:0000256" key="1">
    <source>
        <dbReference type="ARBA" id="ARBA00022574"/>
    </source>
</evidence>
<organism evidence="6 7">
    <name type="scientific">Polyangium mundeleinium</name>
    <dbReference type="NCBI Taxonomy" id="2995306"/>
    <lineage>
        <taxon>Bacteria</taxon>
        <taxon>Pseudomonadati</taxon>
        <taxon>Myxococcota</taxon>
        <taxon>Polyangia</taxon>
        <taxon>Polyangiales</taxon>
        <taxon>Polyangiaceae</taxon>
        <taxon>Polyangium</taxon>
    </lineage>
</organism>
<dbReference type="Pfam" id="PF00400">
    <property type="entry name" value="WD40"/>
    <property type="match status" value="7"/>
</dbReference>
<feature type="repeat" description="WD" evidence="3">
    <location>
        <begin position="1099"/>
        <end position="1131"/>
    </location>
</feature>
<keyword evidence="1 3" id="KW-0853">WD repeat</keyword>
<dbReference type="Pfam" id="PF20703">
    <property type="entry name" value="nSTAND1"/>
    <property type="match status" value="1"/>
</dbReference>
<dbReference type="InterPro" id="IPR001680">
    <property type="entry name" value="WD40_rpt"/>
</dbReference>
<accession>A0ABT5F343</accession>
<evidence type="ECO:0008006" key="8">
    <source>
        <dbReference type="Google" id="ProtNLM"/>
    </source>
</evidence>
<evidence type="ECO:0000259" key="4">
    <source>
        <dbReference type="Pfam" id="PF19957"/>
    </source>
</evidence>
<dbReference type="RefSeq" id="WP_271926627.1">
    <property type="nucleotide sequence ID" value="NZ_JAQNDO010000001.1"/>
</dbReference>
<dbReference type="Gene3D" id="2.130.10.10">
    <property type="entry name" value="YVTN repeat-like/Quinoprotein amine dehydrogenase"/>
    <property type="match status" value="3"/>
</dbReference>
<dbReference type="InterPro" id="IPR049052">
    <property type="entry name" value="nSTAND1"/>
</dbReference>
<dbReference type="InterPro" id="IPR015943">
    <property type="entry name" value="WD40/YVTN_repeat-like_dom_sf"/>
</dbReference>
<evidence type="ECO:0000256" key="3">
    <source>
        <dbReference type="PROSITE-ProRule" id="PRU00221"/>
    </source>
</evidence>
<dbReference type="PROSITE" id="PS00678">
    <property type="entry name" value="WD_REPEATS_1"/>
    <property type="match status" value="1"/>
</dbReference>
<feature type="repeat" description="WD" evidence="3">
    <location>
        <begin position="847"/>
        <end position="888"/>
    </location>
</feature>
<feature type="domain" description="Effector-associated" evidence="4">
    <location>
        <begin position="4"/>
        <end position="102"/>
    </location>
</feature>
<comment type="caution">
    <text evidence="6">The sequence shown here is derived from an EMBL/GenBank/DDBJ whole genome shotgun (WGS) entry which is preliminary data.</text>
</comment>
<evidence type="ECO:0000313" key="7">
    <source>
        <dbReference type="Proteomes" id="UP001221411"/>
    </source>
</evidence>
<dbReference type="Pfam" id="PF19957">
    <property type="entry name" value="EAD5"/>
    <property type="match status" value="1"/>
</dbReference>
<dbReference type="InterPro" id="IPR011044">
    <property type="entry name" value="Quino_amine_DH_bsu"/>
</dbReference>
<name>A0ABT5F343_9BACT</name>
<reference evidence="6 7" key="1">
    <citation type="submission" date="2022-11" db="EMBL/GenBank/DDBJ databases">
        <title>Minimal conservation of predation-associated metabolite biosynthetic gene clusters underscores biosynthetic potential of Myxococcota including descriptions for ten novel species: Archangium lansinium sp. nov., Myxococcus landrumus sp. nov., Nannocystis bai.</title>
        <authorList>
            <person name="Ahearne A."/>
            <person name="Stevens C."/>
            <person name="Dowd S."/>
        </authorList>
    </citation>
    <scope>NUCLEOTIDE SEQUENCE [LARGE SCALE GENOMIC DNA]</scope>
    <source>
        <strain evidence="6 7">RJM3</strain>
    </source>
</reference>
<evidence type="ECO:0000313" key="6">
    <source>
        <dbReference type="EMBL" id="MDC0747907.1"/>
    </source>
</evidence>
<dbReference type="SUPFAM" id="SSF50978">
    <property type="entry name" value="WD40 repeat-like"/>
    <property type="match status" value="1"/>
</dbReference>
<dbReference type="PRINTS" id="PR00320">
    <property type="entry name" value="GPROTEINBRPT"/>
</dbReference>
<dbReference type="PROSITE" id="PS50082">
    <property type="entry name" value="WD_REPEATS_2"/>
    <property type="match status" value="7"/>
</dbReference>
<feature type="repeat" description="WD" evidence="3">
    <location>
        <begin position="1057"/>
        <end position="1089"/>
    </location>
</feature>
<dbReference type="Gene3D" id="3.40.50.300">
    <property type="entry name" value="P-loop containing nucleotide triphosphate hydrolases"/>
    <property type="match status" value="1"/>
</dbReference>
<dbReference type="PANTHER" id="PTHR19848:SF8">
    <property type="entry name" value="F-BOX AND WD REPEAT DOMAIN CONTAINING 7"/>
    <property type="match status" value="1"/>
</dbReference>
<dbReference type="CDD" id="cd00200">
    <property type="entry name" value="WD40"/>
    <property type="match status" value="1"/>
</dbReference>
<dbReference type="InterPro" id="IPR027417">
    <property type="entry name" value="P-loop_NTPase"/>
</dbReference>
<feature type="domain" description="Novel STAND NTPase 1" evidence="5">
    <location>
        <begin position="111"/>
        <end position="531"/>
    </location>
</feature>
<dbReference type="SUPFAM" id="SSF50969">
    <property type="entry name" value="YVTN repeat-like/Quinoprotein amine dehydrogenase"/>
    <property type="match status" value="1"/>
</dbReference>
<dbReference type="SUPFAM" id="SSF52540">
    <property type="entry name" value="P-loop containing nucleoside triphosphate hydrolases"/>
    <property type="match status" value="1"/>
</dbReference>
<feature type="repeat" description="WD" evidence="3">
    <location>
        <begin position="1224"/>
        <end position="1257"/>
    </location>
</feature>
<dbReference type="EMBL" id="JAQNDO010000001">
    <property type="protein sequence ID" value="MDC0747907.1"/>
    <property type="molecule type" value="Genomic_DNA"/>
</dbReference>
<dbReference type="Proteomes" id="UP001221411">
    <property type="component" value="Unassembled WGS sequence"/>
</dbReference>
<sequence>MTILSHDDILNLHAAVVSGQLVASRQALLVGIDANFVAALPTAPTPSDQILTDLNAMNETAALGDGSVPLERWLKNAAARAAGREEADVFKRALERCGMTPTSGQAEPHGPFPGLEFFDEERAADFFGREAEVTEALAQLHESRPPRRWLQIDGPSGVGKSSFAHAGIVPAVRRGVFDGGTAGWIVAGMRPGYDPIANLAEALLKHSKPSFDLPPHLDLEAMTAKLGASPSALRSFLREYAPARHGVLLLVDQLEETFTLARPDEAVVKQFDALLAAALEDREGPMMLVTTLRSDFAARMGELPALESKLPAEAIRYHLHPMDDEALRAAIEKPAKRADLAYEEGLVARIVEDARSPGALPLVAHVLEALYARREGRRMTLRAYEQVGRVGGALARSADSILGCLDAEDRERAQKLLLRLVRTGRGSEDTRQTARRKDAIDVAGGEKDAGRVLARLSGGRAVGIAGMTGTPARIIMASGDKGHERLDLVHEALIQRWETFQGWIHKARPALELRDDVEEAARIWSASGSHEDGLPKGTMLERFRGVERDLLGGQARIYLKKAEDSEERSKLEKKQMEARAHQRTRRLNAVLFGFVLVLIVIVVWARRQERLATRARHDADYRKLAAMSELAGARNESRIQLLLAVEAAKIAKNAQVSEPAPVLQALIAGVTSVPENETLQDIAWWGGWSYMWIKTSADFRYLAAINREKLFLSRMGESRSSTVFRVNAEGDLSFHMKRNRVLFGVDHRKVLLDAEGILRPVRLPDHPSSPLLFDVSPDGSLVAIGWEDGTSWLWATERTPAPTTLLGDGTSLSAIAFHPAGRILATGNAAGVVTLRQVDDPDDSTVLYAHRGAVMAISFSSDGRLMATASHDGTTRIWSVQDGSELMTLEGPQGRVKCAVFSADSRRLMTCSADAVVRIWDLVHPNEPVLLRGHESTVEDAGFSPDGERVLTRSFDGTVRLWQVDGRSAPIVLRGHDSEVVAMRFSEQGDRITTVAADGTVRSWRPDGKLEPFVLHGAPARTTDPSFDPEGKRVLVISADDTALVWHLDKPKEPTVLRGHHGMLWSARFDPMGEDIVTASDDGTARVWKPGHLDAPLVLAGHRGPVHSATFSPDRTRVITASEDGTARIWNTDGSGTPLVINGDGAPLDCARFDGNDRVRITDSRRYYYSWLWRLDADGQSRFLGEEKKSACESNTWSEKARIFVDVQAPYVNARFRETERFRIGGNASTVTAAGISKDGEKVVATSQDGAVYIWSIGLDRLVEMACARAGTNFSPSTWRRFFDDVPYRETCEQWPSSPGRGQAEGLPEPSCLFSELACAPR</sequence>
<proteinExistence type="predicted"/>
<feature type="repeat" description="WD" evidence="3">
    <location>
        <begin position="889"/>
        <end position="922"/>
    </location>
</feature>
<evidence type="ECO:0000256" key="2">
    <source>
        <dbReference type="ARBA" id="ARBA00022737"/>
    </source>
</evidence>
<dbReference type="PANTHER" id="PTHR19848">
    <property type="entry name" value="WD40 REPEAT PROTEIN"/>
    <property type="match status" value="1"/>
</dbReference>
<dbReference type="InterPro" id="IPR019775">
    <property type="entry name" value="WD40_repeat_CS"/>
</dbReference>
<dbReference type="InterPro" id="IPR045432">
    <property type="entry name" value="EAD5"/>
</dbReference>
<feature type="repeat" description="WD" evidence="3">
    <location>
        <begin position="973"/>
        <end position="1004"/>
    </location>
</feature>
<protein>
    <recommendedName>
        <fullName evidence="8">Orc1-like AAA ATPase domain-containing protein</fullName>
    </recommendedName>
</protein>
<keyword evidence="2" id="KW-0677">Repeat</keyword>
<dbReference type="PROSITE" id="PS50294">
    <property type="entry name" value="WD_REPEATS_REGION"/>
    <property type="match status" value="7"/>
</dbReference>
<keyword evidence="7" id="KW-1185">Reference proteome</keyword>
<feature type="repeat" description="WD" evidence="3">
    <location>
        <begin position="931"/>
        <end position="965"/>
    </location>
</feature>